<gene>
    <name evidence="3" type="ordered locus">Hhal_0778</name>
</gene>
<dbReference type="HOGENOM" id="CLU_009583_0_0_6"/>
<protein>
    <submittedName>
        <fullName evidence="3">Glycosyl transferase, group 1</fullName>
    </submittedName>
</protein>
<evidence type="ECO:0000259" key="1">
    <source>
        <dbReference type="Pfam" id="PF00534"/>
    </source>
</evidence>
<proteinExistence type="predicted"/>
<organism evidence="3 4">
    <name type="scientific">Halorhodospira halophila (strain DSM 244 / SL1)</name>
    <name type="common">Ectothiorhodospira halophila (strain DSM 244 / SL1)</name>
    <dbReference type="NCBI Taxonomy" id="349124"/>
    <lineage>
        <taxon>Bacteria</taxon>
        <taxon>Pseudomonadati</taxon>
        <taxon>Pseudomonadota</taxon>
        <taxon>Gammaproteobacteria</taxon>
        <taxon>Chromatiales</taxon>
        <taxon>Ectothiorhodospiraceae</taxon>
        <taxon>Halorhodospira</taxon>
    </lineage>
</organism>
<dbReference type="GO" id="GO:0016757">
    <property type="term" value="F:glycosyltransferase activity"/>
    <property type="evidence" value="ECO:0007669"/>
    <property type="project" value="InterPro"/>
</dbReference>
<dbReference type="InterPro" id="IPR028098">
    <property type="entry name" value="Glyco_trans_4-like_N"/>
</dbReference>
<dbReference type="CDD" id="cd03811">
    <property type="entry name" value="GT4_GT28_WabH-like"/>
    <property type="match status" value="1"/>
</dbReference>
<dbReference type="eggNOG" id="COG0438">
    <property type="taxonomic scope" value="Bacteria"/>
</dbReference>
<dbReference type="GO" id="GO:1901135">
    <property type="term" value="P:carbohydrate derivative metabolic process"/>
    <property type="evidence" value="ECO:0007669"/>
    <property type="project" value="UniProtKB-ARBA"/>
</dbReference>
<keyword evidence="3" id="KW-0808">Transferase</keyword>
<reference evidence="3 4" key="2">
    <citation type="journal article" date="2013" name="Stand. Genomic Sci.">
        <title>Complete genome sequence of Halorhodospira halophila SL1.</title>
        <authorList>
            <person name="Challacombe J.F."/>
            <person name="Majid S."/>
            <person name="Deole R."/>
            <person name="Brettin T.S."/>
            <person name="Bruce D."/>
            <person name="Delano S.F."/>
            <person name="Detter J.C."/>
            <person name="Gleasner C.D."/>
            <person name="Han C.S."/>
            <person name="Misra M."/>
            <person name="Reitenga K.G."/>
            <person name="Mikhailova N."/>
            <person name="Woyke T."/>
            <person name="Pitluck S."/>
            <person name="Nolan M."/>
            <person name="Land M.L."/>
            <person name="Saunders E."/>
            <person name="Tapia R."/>
            <person name="Lapidus A."/>
            <person name="Ivanova N."/>
            <person name="Hoff W.D."/>
        </authorList>
    </citation>
    <scope>NUCLEOTIDE SEQUENCE [LARGE SCALE GENOMIC DNA]</scope>
    <source>
        <strain evidence="4">DSM 244 / SL1</strain>
    </source>
</reference>
<dbReference type="KEGG" id="hha:Hhal_0778"/>
<feature type="domain" description="Glycosyl transferase family 1" evidence="1">
    <location>
        <begin position="214"/>
        <end position="367"/>
    </location>
</feature>
<reference evidence="4" key="1">
    <citation type="submission" date="2006-12" db="EMBL/GenBank/DDBJ databases">
        <title>Complete sequence of Halorhodospira halophila SL1.</title>
        <authorList>
            <consortium name="US DOE Joint Genome Institute"/>
            <person name="Copeland A."/>
            <person name="Lucas S."/>
            <person name="Lapidus A."/>
            <person name="Barry K."/>
            <person name="Detter J.C."/>
            <person name="Glavina del Rio T."/>
            <person name="Hammon N."/>
            <person name="Israni S."/>
            <person name="Dalin E."/>
            <person name="Tice H."/>
            <person name="Pitluck S."/>
            <person name="Saunders E."/>
            <person name="Brettin T."/>
            <person name="Bruce D."/>
            <person name="Han C."/>
            <person name="Tapia R."/>
            <person name="Schmutz J."/>
            <person name="Larimer F."/>
            <person name="Land M."/>
            <person name="Hauser L."/>
            <person name="Kyrpides N."/>
            <person name="Mikhailova N."/>
            <person name="Hoff W."/>
            <person name="Richardson P."/>
        </authorList>
    </citation>
    <scope>NUCLEOTIDE SEQUENCE [LARGE SCALE GENOMIC DNA]</scope>
    <source>
        <strain evidence="4">DSM 244 / SL1</strain>
    </source>
</reference>
<dbReference type="AlphaFoldDB" id="A1WV44"/>
<dbReference type="STRING" id="349124.Hhal_0778"/>
<accession>A1WV44</accession>
<dbReference type="InterPro" id="IPR001296">
    <property type="entry name" value="Glyco_trans_1"/>
</dbReference>
<keyword evidence="4" id="KW-1185">Reference proteome</keyword>
<dbReference type="Pfam" id="PF13579">
    <property type="entry name" value="Glyco_trans_4_4"/>
    <property type="match status" value="1"/>
</dbReference>
<dbReference type="EMBL" id="CP000544">
    <property type="protein sequence ID" value="ABM61556.1"/>
    <property type="molecule type" value="Genomic_DNA"/>
</dbReference>
<evidence type="ECO:0000313" key="4">
    <source>
        <dbReference type="Proteomes" id="UP000000647"/>
    </source>
</evidence>
<dbReference type="CAZy" id="GT4">
    <property type="family name" value="Glycosyltransferase Family 4"/>
</dbReference>
<dbReference type="PANTHER" id="PTHR12526">
    <property type="entry name" value="GLYCOSYLTRANSFERASE"/>
    <property type="match status" value="1"/>
</dbReference>
<feature type="domain" description="Glycosyltransferase subfamily 4-like N-terminal" evidence="2">
    <location>
        <begin position="44"/>
        <end position="193"/>
    </location>
</feature>
<dbReference type="Pfam" id="PF00534">
    <property type="entry name" value="Glycos_transf_1"/>
    <property type="match status" value="1"/>
</dbReference>
<dbReference type="Gene3D" id="3.40.50.2000">
    <property type="entry name" value="Glycogen Phosphorylase B"/>
    <property type="match status" value="2"/>
</dbReference>
<dbReference type="Proteomes" id="UP000000647">
    <property type="component" value="Chromosome"/>
</dbReference>
<sequence length="393" mass="43044">MTPLGLISVTTYFSRTREHQLASTMKSESQIPPIAFFVPSVIGGGAQRVFVTLANTLVDMTAHPIHLVVIRDGGEFWSEVRPEVEIVNLGASRMRYALPALTRYLQTVRPQALCSTLTYCNVVTILAWRLAGRPCRLLVREANVVRKEESVRRALMRLTYPQADHVIALSPELHSNILDANVPVRDSIATIGNPALDFQAIERTTAALDFLPRPNPRFICAVGSLTYQKGFDTLLTAFARLSDTSVHLVILGEGELRPSLEAQSEKLGIAHRVHLVGFVARPTDIVQHASLFVLSSRWEGFPNVLLEALGTGVPVVATDCPGANRSILRDGELGHLADPDDPDALAHSIAEALTDPRATPTERQERAQEFAAPKIAREYLDLFGAASKTAPER</sequence>
<evidence type="ECO:0000259" key="2">
    <source>
        <dbReference type="Pfam" id="PF13579"/>
    </source>
</evidence>
<name>A1WV44_HALHL</name>
<evidence type="ECO:0000313" key="3">
    <source>
        <dbReference type="EMBL" id="ABM61556.1"/>
    </source>
</evidence>
<dbReference type="SUPFAM" id="SSF53756">
    <property type="entry name" value="UDP-Glycosyltransferase/glycogen phosphorylase"/>
    <property type="match status" value="1"/>
</dbReference>